<dbReference type="PANTHER" id="PTHR34389">
    <property type="entry name" value="L-RHAMNOSE MUTAROTASE"/>
    <property type="match status" value="1"/>
</dbReference>
<protein>
    <recommendedName>
        <fullName evidence="2">L-rhamnose 1-epimerase</fullName>
    </recommendedName>
</protein>
<organism evidence="1">
    <name type="scientific">freshwater metagenome</name>
    <dbReference type="NCBI Taxonomy" id="449393"/>
    <lineage>
        <taxon>unclassified sequences</taxon>
        <taxon>metagenomes</taxon>
        <taxon>ecological metagenomes</taxon>
    </lineage>
</organism>
<comment type="caution">
    <text evidence="1">The sequence shown here is derived from an EMBL/GenBank/DDBJ whole genome shotgun (WGS) entry which is preliminary data.</text>
</comment>
<dbReference type="SUPFAM" id="SSF54909">
    <property type="entry name" value="Dimeric alpha+beta barrel"/>
    <property type="match status" value="1"/>
</dbReference>
<dbReference type="PANTHER" id="PTHR34389:SF2">
    <property type="entry name" value="L-RHAMNOSE MUTAROTASE"/>
    <property type="match status" value="1"/>
</dbReference>
<evidence type="ECO:0000313" key="1">
    <source>
        <dbReference type="EMBL" id="KGA20856.1"/>
    </source>
</evidence>
<gene>
    <name evidence="1" type="ORF">GM50_0740</name>
</gene>
<dbReference type="Pfam" id="PF05336">
    <property type="entry name" value="rhaM"/>
    <property type="match status" value="1"/>
</dbReference>
<sequence>MQRYASVIGMPYENREEYERLHAAVWPEVLAKIAEVNIQNYSIYRYGELLFSYFEYVGDDFDADMAKMAADPKTQEWWDVCMPLQRPVSDRADGEWWASIPEVFHVD</sequence>
<dbReference type="AlphaFoldDB" id="A0A094R1F4"/>
<dbReference type="EMBL" id="JNSK01000001">
    <property type="protein sequence ID" value="KGA20856.1"/>
    <property type="molecule type" value="Genomic_DNA"/>
</dbReference>
<evidence type="ECO:0008006" key="2">
    <source>
        <dbReference type="Google" id="ProtNLM"/>
    </source>
</evidence>
<reference evidence="1" key="1">
    <citation type="submission" date="2014-05" db="EMBL/GenBank/DDBJ databases">
        <title>Key roles for freshwater Actinobacteria revealed by deep metagenomic sequencing.</title>
        <authorList>
            <person name="Ghai R."/>
            <person name="Mizuno C.M."/>
            <person name="Picazo A."/>
            <person name="Camacho A."/>
            <person name="Rodriguez-Valera F."/>
        </authorList>
    </citation>
    <scope>NUCLEOTIDE SEQUENCE</scope>
</reference>
<dbReference type="Gene3D" id="3.30.70.100">
    <property type="match status" value="1"/>
</dbReference>
<dbReference type="InterPro" id="IPR008000">
    <property type="entry name" value="Rham/fucose_mutarotase"/>
</dbReference>
<dbReference type="GO" id="GO:0016857">
    <property type="term" value="F:racemase and epimerase activity, acting on carbohydrates and derivatives"/>
    <property type="evidence" value="ECO:0007669"/>
    <property type="project" value="InterPro"/>
</dbReference>
<proteinExistence type="predicted"/>
<dbReference type="InterPro" id="IPR011008">
    <property type="entry name" value="Dimeric_a/b-barrel"/>
</dbReference>
<accession>A0A094R1F4</accession>
<name>A0A094R1F4_9ZZZZ</name>